<dbReference type="EMBL" id="MFGW01000178">
    <property type="protein sequence ID" value="OGF62586.1"/>
    <property type="molecule type" value="Genomic_DNA"/>
</dbReference>
<dbReference type="Gene3D" id="3.30.70.580">
    <property type="entry name" value="Pseudouridine synthase I, catalytic domain, N-terminal subdomain"/>
    <property type="match status" value="1"/>
</dbReference>
<evidence type="ECO:0000256" key="3">
    <source>
        <dbReference type="ARBA" id="ARBA00023235"/>
    </source>
</evidence>
<keyword evidence="2 4" id="KW-0819">tRNA processing</keyword>
<dbReference type="NCBIfam" id="TIGR00071">
    <property type="entry name" value="hisT_truA"/>
    <property type="match status" value="1"/>
</dbReference>
<dbReference type="InterPro" id="IPR020103">
    <property type="entry name" value="PsdUridine_synth_cat_dom_sf"/>
</dbReference>
<protein>
    <recommendedName>
        <fullName evidence="4">tRNA pseudouridine synthase A</fullName>
        <ecNumber evidence="4">5.4.99.12</ecNumber>
    </recommendedName>
    <alternativeName>
        <fullName evidence="4">tRNA pseudouridine(38-40) synthase</fullName>
    </alternativeName>
    <alternativeName>
        <fullName evidence="4">tRNA pseudouridylate synthase I</fullName>
    </alternativeName>
    <alternativeName>
        <fullName evidence="4">tRNA-uridine isomerase I</fullName>
    </alternativeName>
</protein>
<dbReference type="PIRSF" id="PIRSF001430">
    <property type="entry name" value="tRNA_psdUrid_synth"/>
    <property type="match status" value="1"/>
</dbReference>
<gene>
    <name evidence="4" type="primary">truA</name>
    <name evidence="9" type="ORF">A2Y62_11760</name>
</gene>
<dbReference type="Gene3D" id="3.30.70.660">
    <property type="entry name" value="Pseudouridine synthase I, catalytic domain, C-terminal subdomain"/>
    <property type="match status" value="1"/>
</dbReference>
<accession>A0A1F5VGQ1</accession>
<dbReference type="GO" id="GO:0160147">
    <property type="term" value="F:tRNA pseudouridine(38-40) synthase activity"/>
    <property type="evidence" value="ECO:0007669"/>
    <property type="project" value="UniProtKB-EC"/>
</dbReference>
<dbReference type="InterPro" id="IPR020097">
    <property type="entry name" value="PsdUridine_synth_TruA_a/b_dom"/>
</dbReference>
<dbReference type="GO" id="GO:0003723">
    <property type="term" value="F:RNA binding"/>
    <property type="evidence" value="ECO:0007669"/>
    <property type="project" value="InterPro"/>
</dbReference>
<evidence type="ECO:0000259" key="8">
    <source>
        <dbReference type="Pfam" id="PF01416"/>
    </source>
</evidence>
<dbReference type="GO" id="GO:0031119">
    <property type="term" value="P:tRNA pseudouridine synthesis"/>
    <property type="evidence" value="ECO:0007669"/>
    <property type="project" value="UniProtKB-UniRule"/>
</dbReference>
<feature type="active site" description="Nucleophile" evidence="4 5">
    <location>
        <position position="47"/>
    </location>
</feature>
<comment type="subunit">
    <text evidence="4">Homodimer.</text>
</comment>
<dbReference type="InterPro" id="IPR020094">
    <property type="entry name" value="TruA/RsuA/RluB/E/F_N"/>
</dbReference>
<feature type="domain" description="Pseudouridine synthase I TruA alpha/beta" evidence="8">
    <location>
        <begin position="138"/>
        <end position="239"/>
    </location>
</feature>
<evidence type="ECO:0000256" key="4">
    <source>
        <dbReference type="HAMAP-Rule" id="MF_00171"/>
    </source>
</evidence>
<dbReference type="InterPro" id="IPR001406">
    <property type="entry name" value="PsdUridine_synth_TruA"/>
</dbReference>
<dbReference type="STRING" id="1817863.A2Y62_11760"/>
<feature type="domain" description="Pseudouridine synthase I TruA alpha/beta" evidence="8">
    <location>
        <begin position="3"/>
        <end position="98"/>
    </location>
</feature>
<dbReference type="FunFam" id="3.30.70.580:FF:000001">
    <property type="entry name" value="tRNA pseudouridine synthase A"/>
    <property type="match status" value="1"/>
</dbReference>
<dbReference type="PANTHER" id="PTHR11142">
    <property type="entry name" value="PSEUDOURIDYLATE SYNTHASE"/>
    <property type="match status" value="1"/>
</dbReference>
<evidence type="ECO:0000313" key="10">
    <source>
        <dbReference type="Proteomes" id="UP000178943"/>
    </source>
</evidence>
<dbReference type="Pfam" id="PF01416">
    <property type="entry name" value="PseudoU_synth_1"/>
    <property type="match status" value="2"/>
</dbReference>
<comment type="similarity">
    <text evidence="1 4 7">Belongs to the tRNA pseudouridine synthase TruA family.</text>
</comment>
<comment type="catalytic activity">
    <reaction evidence="4 7">
        <text>uridine(38/39/40) in tRNA = pseudouridine(38/39/40) in tRNA</text>
        <dbReference type="Rhea" id="RHEA:22376"/>
        <dbReference type="Rhea" id="RHEA-COMP:10085"/>
        <dbReference type="Rhea" id="RHEA-COMP:10087"/>
        <dbReference type="ChEBI" id="CHEBI:65314"/>
        <dbReference type="ChEBI" id="CHEBI:65315"/>
        <dbReference type="EC" id="5.4.99.12"/>
    </reaction>
</comment>
<sequence>MTIQYDGTNYYGWQFQLGVPTIQQIIQEKMCVILNEPKKIQGAGRTDSGVHALYMVAHFKYRNLLDIPTFQRSMNSLLPADIRITNVEIAPPKFNSRFSALWKEYAYYLYNGTICPPFIYRYAWHYPNALNLELMQEAANYFLGHHDFSLFGTGGIKREDTLRSIDSLIIEKQGELLIFRIRAKSFLRHMVRWIVGTLVEVGEAKKTIAELPGLFQEKKYGLVKFKAPPNGLFLIYIEY</sequence>
<dbReference type="HAMAP" id="MF_00171">
    <property type="entry name" value="TruA"/>
    <property type="match status" value="1"/>
</dbReference>
<proteinExistence type="inferred from homology"/>
<comment type="caution">
    <text evidence="4">Lacks conserved residue(s) required for the propagation of feature annotation.</text>
</comment>
<dbReference type="AlphaFoldDB" id="A0A1F5VGQ1"/>
<evidence type="ECO:0000256" key="2">
    <source>
        <dbReference type="ARBA" id="ARBA00022694"/>
    </source>
</evidence>
<dbReference type="SUPFAM" id="SSF55120">
    <property type="entry name" value="Pseudouridine synthase"/>
    <property type="match status" value="1"/>
</dbReference>
<organism evidence="9 10">
    <name type="scientific">Candidatus Fischerbacteria bacterium RBG_13_37_8</name>
    <dbReference type="NCBI Taxonomy" id="1817863"/>
    <lineage>
        <taxon>Bacteria</taxon>
        <taxon>Candidatus Fischeribacteriota</taxon>
    </lineage>
</organism>
<evidence type="ECO:0000256" key="5">
    <source>
        <dbReference type="PIRSR" id="PIRSR001430-1"/>
    </source>
</evidence>
<reference evidence="9 10" key="1">
    <citation type="journal article" date="2016" name="Nat. Commun.">
        <title>Thousands of microbial genomes shed light on interconnected biogeochemical processes in an aquifer system.</title>
        <authorList>
            <person name="Anantharaman K."/>
            <person name="Brown C.T."/>
            <person name="Hug L.A."/>
            <person name="Sharon I."/>
            <person name="Castelle C.J."/>
            <person name="Probst A.J."/>
            <person name="Thomas B.C."/>
            <person name="Singh A."/>
            <person name="Wilkins M.J."/>
            <person name="Karaoz U."/>
            <person name="Brodie E.L."/>
            <person name="Williams K.H."/>
            <person name="Hubbard S.S."/>
            <person name="Banfield J.F."/>
        </authorList>
    </citation>
    <scope>NUCLEOTIDE SEQUENCE [LARGE SCALE GENOMIC DNA]</scope>
</reference>
<evidence type="ECO:0000256" key="6">
    <source>
        <dbReference type="PIRSR" id="PIRSR001430-2"/>
    </source>
</evidence>
<evidence type="ECO:0000256" key="1">
    <source>
        <dbReference type="ARBA" id="ARBA00009375"/>
    </source>
</evidence>
<keyword evidence="3 4" id="KW-0413">Isomerase</keyword>
<comment type="caution">
    <text evidence="9">The sequence shown here is derived from an EMBL/GenBank/DDBJ whole genome shotgun (WGS) entry which is preliminary data.</text>
</comment>
<dbReference type="InterPro" id="IPR020095">
    <property type="entry name" value="PsdUridine_synth_TruA_C"/>
</dbReference>
<comment type="function">
    <text evidence="4">Formation of pseudouridine at positions 38, 39 and 40 in the anticodon stem and loop of transfer RNAs.</text>
</comment>
<dbReference type="EC" id="5.4.99.12" evidence="4"/>
<evidence type="ECO:0000313" key="9">
    <source>
        <dbReference type="EMBL" id="OGF62586.1"/>
    </source>
</evidence>
<dbReference type="PANTHER" id="PTHR11142:SF0">
    <property type="entry name" value="TRNA PSEUDOURIDINE SYNTHASE-LIKE 1"/>
    <property type="match status" value="1"/>
</dbReference>
<evidence type="ECO:0000256" key="7">
    <source>
        <dbReference type="RuleBase" id="RU003792"/>
    </source>
</evidence>
<name>A0A1F5VGQ1_9BACT</name>
<dbReference type="Proteomes" id="UP000178943">
    <property type="component" value="Unassembled WGS sequence"/>
</dbReference>
<feature type="binding site" evidence="4 6">
    <location>
        <position position="105"/>
    </location>
    <ligand>
        <name>substrate</name>
    </ligand>
</feature>
<dbReference type="CDD" id="cd02570">
    <property type="entry name" value="PseudoU_synth_EcTruA"/>
    <property type="match status" value="1"/>
</dbReference>